<dbReference type="Proteomes" id="UP001228581">
    <property type="component" value="Unassembled WGS sequence"/>
</dbReference>
<comment type="caution">
    <text evidence="1">The sequence shown here is derived from an EMBL/GenBank/DDBJ whole genome shotgun (WGS) entry which is preliminary data.</text>
</comment>
<protein>
    <submittedName>
        <fullName evidence="1">Type VI secretion system contractile sheath small subunit</fullName>
    </submittedName>
</protein>
<organism evidence="1 2">
    <name type="scientific">Xanthocytophaga flava</name>
    <dbReference type="NCBI Taxonomy" id="3048013"/>
    <lineage>
        <taxon>Bacteria</taxon>
        <taxon>Pseudomonadati</taxon>
        <taxon>Bacteroidota</taxon>
        <taxon>Cytophagia</taxon>
        <taxon>Cytophagales</taxon>
        <taxon>Rhodocytophagaceae</taxon>
        <taxon>Xanthocytophaga</taxon>
    </lineage>
</organism>
<evidence type="ECO:0000313" key="2">
    <source>
        <dbReference type="Proteomes" id="UP001228581"/>
    </source>
</evidence>
<dbReference type="Pfam" id="PF05591">
    <property type="entry name" value="T6SS_VipA"/>
    <property type="match status" value="1"/>
</dbReference>
<sequence length="198" mass="22401">MLKLFSFIKKALKINKNETSSLDNADSTTKEEQKSISINPINTTTMSSGLYNYGIGGNEVKVDASEAIQEIQGNKTLIAQKLTDEDPLNPEAVYDLKTVEDVFNYFKPNVNIEFEDQDGQTINEHLKFKHLGDFTARNITEQSEFLKDLNIQKDQYAKIVKQLKSNKVLKAILENPETRAAFTHALQALSNELDQEEN</sequence>
<gene>
    <name evidence="1" type="ORF">QNI19_11865</name>
</gene>
<dbReference type="EMBL" id="JASJOT010000006">
    <property type="protein sequence ID" value="MDJ1493631.1"/>
    <property type="molecule type" value="Genomic_DNA"/>
</dbReference>
<proteinExistence type="predicted"/>
<reference evidence="1 2" key="1">
    <citation type="submission" date="2023-05" db="EMBL/GenBank/DDBJ databases">
        <authorList>
            <person name="Zhang X."/>
        </authorList>
    </citation>
    <scope>NUCLEOTIDE SEQUENCE [LARGE SCALE GENOMIC DNA]</scope>
    <source>
        <strain evidence="1 2">DM2B3-1</strain>
    </source>
</reference>
<name>A0ABT7CIQ8_9BACT</name>
<keyword evidence="2" id="KW-1185">Reference proteome</keyword>
<dbReference type="InterPro" id="IPR008312">
    <property type="entry name" value="T6SS_TssB1"/>
</dbReference>
<accession>A0ABT7CIQ8</accession>
<evidence type="ECO:0000313" key="1">
    <source>
        <dbReference type="EMBL" id="MDJ1493631.1"/>
    </source>
</evidence>